<sequence>MTIIILLLTIFSIKVVAIDSDRVGLSPSLAVVNNRVAEPSGAAPFHIGKVHSARPVFFRPRSPDALLKRLTAQDTPNVPSAFSSANLLQKRHPGVHLTSLPSKASLPQAKAGQEESNIRKAPEWVEHLPTHSKHKFTIMNLGQSQEVIKQFYGGANGGKPYAIPTTKDVTQKSKRSDLDNEEANKIAEKIIKQELNRAKVAKFGKSAGNAYEGNESGPEGSVKGEGDAAAPSVEQSGYTTEVKAVEAEWSVNNNKVDEVLSGYSESTSVGEAAAPSPQNPSSSASSGPQLIPYALSKSVDGSVTGHGKHYCPPCALLLTSSPPTVASLAITAPTPPKADTSHSDSAAVPSPVMEGGSQPELLPPSPPVEVAPAVMPSSDKHEYSQEPSPVHVTVPAPQTAPSAPSPNIPPEPIAPEISTSNEQGVSSYKEEIAPSPVEPLPQPESGPATSVLPQTEPATAPPLQPVPSSNSIATGEGNVHPSQPLSESSPQTSATNVEPSPTQVQEKSSGGNYAVEAGASAPLQPSVHYTTTQSYLPSAPPQPVVPEERPAHTASQVSPTAFSSSYSAPSNVPDGGNSIGNGASASENSYSEKNEEKPASFSQILPAEAKPSESPAVAVLTTTQQAFVQQPDISLGESSYSNLEEDHTEIQAPPIPAPAPASTYIEEKSSHQFMPIPDLSVHPPNQQTHTESLPAEVPAGEATVSPQPELRPEAIIIPSTSTTPTLKTSDSDGSPHYINVSPSHGSDHSSSSSSQQVPYVPETAPAISEESEPEDIAPNNAEQSSYNDIEEDHEQSHGPPTIIDPGNTRNIPQVNEEVEEVAKPAYNSQPETAYNSQPKTAYNSQPKVAYNTQPKIQVNPAAYEVVRPYAPRPYQSRPVPQQPLLPPAPAPLPVFPQPVPPPAQPFPVYPIPQSPNPYPVSAPSYPVAQSPQGCCGGQLISSQGQLCMPISLDPCGGSRPQQFQRTDGGCGACSATCLSACQAATSLGCGSGNCCAFRSPSCCQPMQSLCCNQIVQSCCQPQQQQCCNSQNSSCCPSPLQSCCCSPSQISGLCRRSKRSIGRMLGLCGSRIR</sequence>
<protein>
    <submittedName>
        <fullName evidence="4">Flocculation protein FLO11-like</fullName>
    </submittedName>
</protein>
<keyword evidence="2" id="KW-0732">Signal</keyword>
<organism evidence="3 4">
    <name type="scientific">Haemonchus contortus</name>
    <name type="common">Barber pole worm</name>
    <dbReference type="NCBI Taxonomy" id="6289"/>
    <lineage>
        <taxon>Eukaryota</taxon>
        <taxon>Metazoa</taxon>
        <taxon>Ecdysozoa</taxon>
        <taxon>Nematoda</taxon>
        <taxon>Chromadorea</taxon>
        <taxon>Rhabditida</taxon>
        <taxon>Rhabditina</taxon>
        <taxon>Rhabditomorpha</taxon>
        <taxon>Strongyloidea</taxon>
        <taxon>Trichostrongylidae</taxon>
        <taxon>Haemonchus</taxon>
    </lineage>
</organism>
<dbReference type="OMA" id="MTQPRTQ"/>
<feature type="compositionally biased region" description="Basic and acidic residues" evidence="1">
    <location>
        <begin position="169"/>
        <end position="180"/>
    </location>
</feature>
<feature type="compositionally biased region" description="Polar residues" evidence="1">
    <location>
        <begin position="447"/>
        <end position="457"/>
    </location>
</feature>
<evidence type="ECO:0000313" key="3">
    <source>
        <dbReference type="Proteomes" id="UP000025227"/>
    </source>
</evidence>
<evidence type="ECO:0000256" key="1">
    <source>
        <dbReference type="SAM" id="MobiDB-lite"/>
    </source>
</evidence>
<feature type="region of interest" description="Disordered" evidence="1">
    <location>
        <begin position="330"/>
        <end position="610"/>
    </location>
</feature>
<evidence type="ECO:0000256" key="2">
    <source>
        <dbReference type="SAM" id="SignalP"/>
    </source>
</evidence>
<feature type="compositionally biased region" description="Polar residues" evidence="1">
    <location>
        <begin position="527"/>
        <end position="536"/>
    </location>
</feature>
<name>A0A7I4YPG1_HAECO</name>
<feature type="compositionally biased region" description="Low complexity" evidence="1">
    <location>
        <begin position="272"/>
        <end position="288"/>
    </location>
</feature>
<dbReference type="WBParaSite" id="HCON_00117070-00001">
    <property type="protein sequence ID" value="HCON_00117070-00001"/>
    <property type="gene ID" value="HCON_00117070"/>
</dbReference>
<dbReference type="OrthoDB" id="5868290at2759"/>
<feature type="compositionally biased region" description="Low complexity" evidence="1">
    <location>
        <begin position="580"/>
        <end position="589"/>
    </location>
</feature>
<feature type="region of interest" description="Disordered" evidence="1">
    <location>
        <begin position="267"/>
        <end position="289"/>
    </location>
</feature>
<feature type="signal peptide" evidence="2">
    <location>
        <begin position="1"/>
        <end position="17"/>
    </location>
</feature>
<feature type="compositionally biased region" description="Polar residues" evidence="1">
    <location>
        <begin position="480"/>
        <end position="511"/>
    </location>
</feature>
<feature type="compositionally biased region" description="Low complexity" evidence="1">
    <location>
        <begin position="715"/>
        <end position="725"/>
    </location>
</feature>
<feature type="compositionally biased region" description="Pro residues" evidence="1">
    <location>
        <begin position="403"/>
        <end position="413"/>
    </location>
</feature>
<feature type="region of interest" description="Disordered" evidence="1">
    <location>
        <begin position="159"/>
        <end position="180"/>
    </location>
</feature>
<dbReference type="Proteomes" id="UP000025227">
    <property type="component" value="Unplaced"/>
</dbReference>
<keyword evidence="3" id="KW-1185">Reference proteome</keyword>
<feature type="region of interest" description="Disordered" evidence="1">
    <location>
        <begin position="638"/>
        <end position="840"/>
    </location>
</feature>
<feature type="compositionally biased region" description="Polar residues" evidence="1">
    <location>
        <begin position="553"/>
        <end position="570"/>
    </location>
</feature>
<feature type="region of interest" description="Disordered" evidence="1">
    <location>
        <begin position="207"/>
        <end position="237"/>
    </location>
</feature>
<proteinExistence type="predicted"/>
<feature type="compositionally biased region" description="Polar residues" evidence="1">
    <location>
        <begin position="826"/>
        <end position="840"/>
    </location>
</feature>
<dbReference type="AlphaFoldDB" id="A0A7I4YPG1"/>
<feature type="compositionally biased region" description="Low complexity" evidence="1">
    <location>
        <begin position="392"/>
        <end position="402"/>
    </location>
</feature>
<feature type="chain" id="PRO_5029516459" evidence="2">
    <location>
        <begin position="18"/>
        <end position="1072"/>
    </location>
</feature>
<reference evidence="4" key="1">
    <citation type="submission" date="2020-12" db="UniProtKB">
        <authorList>
            <consortium name="WormBaseParasite"/>
        </authorList>
    </citation>
    <scope>IDENTIFICATION</scope>
    <source>
        <strain evidence="4">MHco3</strain>
    </source>
</reference>
<feature type="compositionally biased region" description="Low complexity" evidence="1">
    <location>
        <begin position="741"/>
        <end position="754"/>
    </location>
</feature>
<evidence type="ECO:0000313" key="4">
    <source>
        <dbReference type="WBParaSite" id="HCON_00117070-00001"/>
    </source>
</evidence>
<accession>A0A7I4YPG1</accession>